<accession>A0A162CYT8</accession>
<dbReference type="Proteomes" id="UP000076858">
    <property type="component" value="Unassembled WGS sequence"/>
</dbReference>
<proteinExistence type="predicted"/>
<name>A0A162CYT8_9CRUS</name>
<dbReference type="AlphaFoldDB" id="A0A162CYT8"/>
<gene>
    <name evidence="1" type="ORF">APZ42_002377</name>
</gene>
<dbReference type="EMBL" id="LRGB01007684">
    <property type="protein sequence ID" value="KZS01074.1"/>
    <property type="molecule type" value="Genomic_DNA"/>
</dbReference>
<protein>
    <submittedName>
        <fullName evidence="1">Uncharacterized protein</fullName>
    </submittedName>
</protein>
<sequence>MLHKMSCATCILCSTSVGDLVPIGKKGIESLKHAAVCRSEKDRCIHFKDGIFVHEKKHKMCEHIENNEEMESYTMLQLCDLMSSFGVEPYSTIFMKAKLIEKYGDNLIVMSSGNGIAEVVCIYQTAACILKEYHANYNSKCVEDEINILKAAAKIIRSHILRMSFSMENYNIGESLSSQEESLSVCSIKLQILLDELFPAKSSKKKIMSIGQSIMQAARPRTMIAPLQVCFNKVTNLLYIKSFFQNIVQIGLGVQLHSQYSSKILVDHLHALGFCSSYSEVVRFERNAALMSNTDLCVKKNSFVQHVADNADHDTP</sequence>
<dbReference type="OrthoDB" id="10069752at2759"/>
<organism evidence="1 2">
    <name type="scientific">Daphnia magna</name>
    <dbReference type="NCBI Taxonomy" id="35525"/>
    <lineage>
        <taxon>Eukaryota</taxon>
        <taxon>Metazoa</taxon>
        <taxon>Ecdysozoa</taxon>
        <taxon>Arthropoda</taxon>
        <taxon>Crustacea</taxon>
        <taxon>Branchiopoda</taxon>
        <taxon>Diplostraca</taxon>
        <taxon>Cladocera</taxon>
        <taxon>Anomopoda</taxon>
        <taxon>Daphniidae</taxon>
        <taxon>Daphnia</taxon>
    </lineage>
</organism>
<keyword evidence="2" id="KW-1185">Reference proteome</keyword>
<evidence type="ECO:0000313" key="2">
    <source>
        <dbReference type="Proteomes" id="UP000076858"/>
    </source>
</evidence>
<reference evidence="1 2" key="1">
    <citation type="submission" date="2016-03" db="EMBL/GenBank/DDBJ databases">
        <title>EvidentialGene: Evidence-directed Construction of Genes on Genomes.</title>
        <authorList>
            <person name="Gilbert D.G."/>
            <person name="Choi J.-H."/>
            <person name="Mockaitis K."/>
            <person name="Colbourne J."/>
            <person name="Pfrender M."/>
        </authorList>
    </citation>
    <scope>NUCLEOTIDE SEQUENCE [LARGE SCALE GENOMIC DNA]</scope>
    <source>
        <strain evidence="1 2">Xinb3</strain>
        <tissue evidence="1">Complete organism</tissue>
    </source>
</reference>
<evidence type="ECO:0000313" key="1">
    <source>
        <dbReference type="EMBL" id="KZS01074.1"/>
    </source>
</evidence>
<comment type="caution">
    <text evidence="1">The sequence shown here is derived from an EMBL/GenBank/DDBJ whole genome shotgun (WGS) entry which is preliminary data.</text>
</comment>